<reference evidence="8" key="1">
    <citation type="submission" date="2017-11" db="EMBL/GenBank/DDBJ databases">
        <authorList>
            <person name="Jian Z."/>
        </authorList>
    </citation>
    <scope>NUCLEOTIDE SEQUENCE</scope>
    <source>
        <strain evidence="8">YC</strain>
    </source>
</reference>
<comment type="similarity">
    <text evidence="4">Belongs to the universal ribosomal protein uL6 family.</text>
</comment>
<feature type="transmembrane region" description="Helical" evidence="6">
    <location>
        <begin position="90"/>
        <end position="110"/>
    </location>
</feature>
<dbReference type="PROSITE" id="PS00525">
    <property type="entry name" value="RIBOSOMAL_L6_1"/>
    <property type="match status" value="1"/>
</dbReference>
<keyword evidence="6" id="KW-1133">Transmembrane helix</keyword>
<dbReference type="Gene3D" id="3.90.930.12">
    <property type="entry name" value="Ribosomal protein L6, alpha-beta domain"/>
    <property type="match status" value="1"/>
</dbReference>
<dbReference type="EMBL" id="CP024850">
    <property type="protein sequence ID" value="QSF25267.1"/>
    <property type="molecule type" value="Genomic_DNA"/>
</dbReference>
<keyword evidence="2 4" id="KW-0687">Ribonucleoprotein</keyword>
<evidence type="ECO:0000259" key="7">
    <source>
        <dbReference type="Pfam" id="PF00347"/>
    </source>
</evidence>
<keyword evidence="5" id="KW-0699">rRNA-binding</keyword>
<dbReference type="PANTHER" id="PTHR11655:SF14">
    <property type="entry name" value="LARGE RIBOSOMAL SUBUNIT PROTEIN UL6M"/>
    <property type="match status" value="1"/>
</dbReference>
<proteinExistence type="inferred from homology"/>
<accession>A0A975A3P2</accession>
<evidence type="ECO:0000256" key="2">
    <source>
        <dbReference type="ARBA" id="ARBA00023274"/>
    </source>
</evidence>
<dbReference type="PIRSF" id="PIRSF002162">
    <property type="entry name" value="Ribosomal_L6"/>
    <property type="match status" value="1"/>
</dbReference>
<evidence type="ECO:0000256" key="6">
    <source>
        <dbReference type="SAM" id="Phobius"/>
    </source>
</evidence>
<keyword evidence="6" id="KW-0472">Membrane</keyword>
<evidence type="ECO:0000313" key="8">
    <source>
        <dbReference type="EMBL" id="QSF25267.1"/>
    </source>
</evidence>
<evidence type="ECO:0000256" key="1">
    <source>
        <dbReference type="ARBA" id="ARBA00022980"/>
    </source>
</evidence>
<evidence type="ECO:0000256" key="5">
    <source>
        <dbReference type="RuleBase" id="RU003870"/>
    </source>
</evidence>
<feature type="domain" description="Large ribosomal subunit protein uL6 alpha-beta" evidence="7">
    <location>
        <begin position="93"/>
        <end position="166"/>
    </location>
</feature>
<dbReference type="InterPro" id="IPR020040">
    <property type="entry name" value="Ribosomal_uL6_a/b-dom"/>
</dbReference>
<keyword evidence="5" id="KW-0694">RNA-binding</keyword>
<gene>
    <name evidence="8" type="primary">rplF</name>
    <name evidence="8" type="ORF">CU086_00240</name>
</gene>
<dbReference type="InterPro" id="IPR036789">
    <property type="entry name" value="Ribosomal_uL6-like_a/b-dom_sf"/>
</dbReference>
<evidence type="ECO:0000256" key="4">
    <source>
        <dbReference type="RuleBase" id="RU003869"/>
    </source>
</evidence>
<dbReference type="Proteomes" id="UP000663075">
    <property type="component" value="Chromosome"/>
</dbReference>
<sequence>MFFKKRYFRISRFSKKFLFLFNLFFNFNKNCFEFLGFLGIYKIAIFLNFLKNGNFIKIYSLFLKNLKIGFIFSILNNIIKGLIFNYFKKLVLFGLGYKVFLRFNYLYFYLSYSHPKIYKIPSDVTISINSNEILVSCINKQRLGEVCLFLKNFKKPDSYKGKGIRYFNEKFTLKLIKKK</sequence>
<dbReference type="InterPro" id="IPR019906">
    <property type="entry name" value="Ribosomal_uL6_bac-type"/>
</dbReference>
<dbReference type="PANTHER" id="PTHR11655">
    <property type="entry name" value="60S/50S RIBOSOMAL PROTEIN L6/L9"/>
    <property type="match status" value="1"/>
</dbReference>
<dbReference type="Pfam" id="PF00347">
    <property type="entry name" value="Ribosomal_L6"/>
    <property type="match status" value="1"/>
</dbReference>
<dbReference type="GO" id="GO:0022625">
    <property type="term" value="C:cytosolic large ribosomal subunit"/>
    <property type="evidence" value="ECO:0007669"/>
    <property type="project" value="TreeGrafter"/>
</dbReference>
<dbReference type="GO" id="GO:0002181">
    <property type="term" value="P:cytoplasmic translation"/>
    <property type="evidence" value="ECO:0007669"/>
    <property type="project" value="TreeGrafter"/>
</dbReference>
<evidence type="ECO:0000313" key="9">
    <source>
        <dbReference type="Proteomes" id="UP000663075"/>
    </source>
</evidence>
<evidence type="ECO:0000256" key="3">
    <source>
        <dbReference type="ARBA" id="ARBA00035454"/>
    </source>
</evidence>
<comment type="function">
    <text evidence="5">This protein binds to the 23S rRNA, and is important in its secondary structure. It is located near the subunit interface in the base of the L7/L12 stalk, and near the tRNA binding site of the peptidyltransferase center.</text>
</comment>
<keyword evidence="9" id="KW-1185">Reference proteome</keyword>
<keyword evidence="1 4" id="KW-0689">Ribosomal protein</keyword>
<dbReference type="PRINTS" id="PR00059">
    <property type="entry name" value="RIBOSOMALL6"/>
</dbReference>
<dbReference type="SUPFAM" id="SSF56053">
    <property type="entry name" value="Ribosomal protein L6"/>
    <property type="match status" value="1"/>
</dbReference>
<organism evidence="8 9">
    <name type="scientific">Candidatus Nasuia deltocephalincola</name>
    <dbReference type="NCBI Taxonomy" id="1160784"/>
    <lineage>
        <taxon>Bacteria</taxon>
        <taxon>Pseudomonadati</taxon>
        <taxon>Pseudomonadota</taxon>
        <taxon>Betaproteobacteria</taxon>
        <taxon>Candidatus Nasuia</taxon>
    </lineage>
</organism>
<dbReference type="GO" id="GO:0003735">
    <property type="term" value="F:structural constituent of ribosome"/>
    <property type="evidence" value="ECO:0007669"/>
    <property type="project" value="InterPro"/>
</dbReference>
<dbReference type="GO" id="GO:0019843">
    <property type="term" value="F:rRNA binding"/>
    <property type="evidence" value="ECO:0007669"/>
    <property type="project" value="UniProtKB-KW"/>
</dbReference>
<feature type="transmembrane region" description="Helical" evidence="6">
    <location>
        <begin position="62"/>
        <end position="84"/>
    </location>
</feature>
<dbReference type="AlphaFoldDB" id="A0A975A3P2"/>
<name>A0A975A3P2_9PROT</name>
<protein>
    <recommendedName>
        <fullName evidence="3 5">50S ribosomal protein L6</fullName>
    </recommendedName>
</protein>
<dbReference type="InterPro" id="IPR002358">
    <property type="entry name" value="Ribosomal_uL6_CS"/>
</dbReference>
<dbReference type="InterPro" id="IPR000702">
    <property type="entry name" value="Ribosomal_uL6-like"/>
</dbReference>
<keyword evidence="6" id="KW-0812">Transmembrane</keyword>